<accession>A0AAN9MP38</accession>
<protein>
    <submittedName>
        <fullName evidence="2">Uncharacterized protein</fullName>
    </submittedName>
</protein>
<evidence type="ECO:0000313" key="2">
    <source>
        <dbReference type="EMBL" id="KAK7356379.1"/>
    </source>
</evidence>
<dbReference type="EMBL" id="JAYMYR010000006">
    <property type="protein sequence ID" value="KAK7356379.1"/>
    <property type="molecule type" value="Genomic_DNA"/>
</dbReference>
<dbReference type="AlphaFoldDB" id="A0AAN9MP38"/>
<keyword evidence="1" id="KW-0732">Signal</keyword>
<comment type="caution">
    <text evidence="2">The sequence shown here is derived from an EMBL/GenBank/DDBJ whole genome shotgun (WGS) entry which is preliminary data.</text>
</comment>
<evidence type="ECO:0000256" key="1">
    <source>
        <dbReference type="SAM" id="SignalP"/>
    </source>
</evidence>
<sequence length="159" mass="18246">MFYFTTILFLRSTHSFETPVQVPVPVPVPLRLVNLFTITLLLPRLCTCVCMLCPGIVCSTSQEIKTKLLMFSMSEVGLQLFLEKEGTSPKVEHNACFQRHFSKFRLHMSNVKLEGRVVLLCIDRNLLDLNVCLVPRFISDFTRKSNARPNKHPNKSTYL</sequence>
<organism evidence="2 3">
    <name type="scientific">Phaseolus coccineus</name>
    <name type="common">Scarlet runner bean</name>
    <name type="synonym">Phaseolus multiflorus</name>
    <dbReference type="NCBI Taxonomy" id="3886"/>
    <lineage>
        <taxon>Eukaryota</taxon>
        <taxon>Viridiplantae</taxon>
        <taxon>Streptophyta</taxon>
        <taxon>Embryophyta</taxon>
        <taxon>Tracheophyta</taxon>
        <taxon>Spermatophyta</taxon>
        <taxon>Magnoliopsida</taxon>
        <taxon>eudicotyledons</taxon>
        <taxon>Gunneridae</taxon>
        <taxon>Pentapetalae</taxon>
        <taxon>rosids</taxon>
        <taxon>fabids</taxon>
        <taxon>Fabales</taxon>
        <taxon>Fabaceae</taxon>
        <taxon>Papilionoideae</taxon>
        <taxon>50 kb inversion clade</taxon>
        <taxon>NPAAA clade</taxon>
        <taxon>indigoferoid/millettioid clade</taxon>
        <taxon>Phaseoleae</taxon>
        <taxon>Phaseolus</taxon>
    </lineage>
</organism>
<gene>
    <name evidence="2" type="ORF">VNO80_15650</name>
</gene>
<dbReference type="Proteomes" id="UP001374584">
    <property type="component" value="Unassembled WGS sequence"/>
</dbReference>
<proteinExistence type="predicted"/>
<name>A0AAN9MP38_PHACN</name>
<keyword evidence="3" id="KW-1185">Reference proteome</keyword>
<feature type="signal peptide" evidence="1">
    <location>
        <begin position="1"/>
        <end position="15"/>
    </location>
</feature>
<feature type="chain" id="PRO_5042856913" evidence="1">
    <location>
        <begin position="16"/>
        <end position="159"/>
    </location>
</feature>
<evidence type="ECO:0000313" key="3">
    <source>
        <dbReference type="Proteomes" id="UP001374584"/>
    </source>
</evidence>
<reference evidence="2 3" key="1">
    <citation type="submission" date="2024-01" db="EMBL/GenBank/DDBJ databases">
        <title>The genomes of 5 underutilized Papilionoideae crops provide insights into root nodulation and disease resistanc.</title>
        <authorList>
            <person name="Jiang F."/>
        </authorList>
    </citation>
    <scope>NUCLEOTIDE SEQUENCE [LARGE SCALE GENOMIC DNA]</scope>
    <source>
        <strain evidence="2">JINMINGXINNONG_FW02</strain>
        <tissue evidence="2">Leaves</tissue>
    </source>
</reference>